<protein>
    <recommendedName>
        <fullName evidence="3 8">Dihydrofolate reductase</fullName>
        <ecNumber evidence="3 8">1.5.1.3</ecNumber>
    </recommendedName>
</protein>
<dbReference type="PANTHER" id="PTHR48069">
    <property type="entry name" value="DIHYDROFOLATE REDUCTASE"/>
    <property type="match status" value="1"/>
</dbReference>
<comment type="caution">
    <text evidence="11">The sequence shown here is derived from an EMBL/GenBank/DDBJ whole genome shotgun (WGS) entry which is preliminary data.</text>
</comment>
<feature type="domain" description="DHFR" evidence="10">
    <location>
        <begin position="6"/>
        <end position="156"/>
    </location>
</feature>
<comment type="pathway">
    <text evidence="1 8">Cofactor biosynthesis; tetrahydrofolate biosynthesis; 5,6,7,8-tetrahydrofolate from 7,8-dihydrofolate: step 1/1.</text>
</comment>
<dbReference type="AlphaFoldDB" id="A0A2N8HBT4"/>
<keyword evidence="5 8" id="KW-0521">NADP</keyword>
<dbReference type="GO" id="GO:0006730">
    <property type="term" value="P:one-carbon metabolic process"/>
    <property type="evidence" value="ECO:0007669"/>
    <property type="project" value="UniProtKB-KW"/>
</dbReference>
<dbReference type="EMBL" id="PJKA01000013">
    <property type="protein sequence ID" value="PNC17312.1"/>
    <property type="molecule type" value="Genomic_DNA"/>
</dbReference>
<accession>A0A2N8HBT4</accession>
<dbReference type="InterPro" id="IPR017925">
    <property type="entry name" value="DHFR_CS"/>
</dbReference>
<dbReference type="GO" id="GO:0046655">
    <property type="term" value="P:folic acid metabolic process"/>
    <property type="evidence" value="ECO:0007669"/>
    <property type="project" value="TreeGrafter"/>
</dbReference>
<comment type="similarity">
    <text evidence="2 8 9">Belongs to the dihydrofolate reductase family.</text>
</comment>
<gene>
    <name evidence="11" type="ORF">CXU22_11915</name>
</gene>
<dbReference type="PROSITE" id="PS51330">
    <property type="entry name" value="DHFR_2"/>
    <property type="match status" value="1"/>
</dbReference>
<evidence type="ECO:0000259" key="10">
    <source>
        <dbReference type="PROSITE" id="PS51330"/>
    </source>
</evidence>
<dbReference type="CDD" id="cd00209">
    <property type="entry name" value="DHFR"/>
    <property type="match status" value="1"/>
</dbReference>
<dbReference type="GO" id="GO:0005829">
    <property type="term" value="C:cytosol"/>
    <property type="evidence" value="ECO:0007669"/>
    <property type="project" value="TreeGrafter"/>
</dbReference>
<dbReference type="InterPro" id="IPR001796">
    <property type="entry name" value="DHFR_dom"/>
</dbReference>
<dbReference type="PIRSF" id="PIRSF000194">
    <property type="entry name" value="DHFR"/>
    <property type="match status" value="1"/>
</dbReference>
<evidence type="ECO:0000256" key="7">
    <source>
        <dbReference type="ARBA" id="ARBA00025067"/>
    </source>
</evidence>
<dbReference type="RefSeq" id="WP_102715744.1">
    <property type="nucleotide sequence ID" value="NZ_CABMLK010000003.1"/>
</dbReference>
<evidence type="ECO:0000256" key="3">
    <source>
        <dbReference type="ARBA" id="ARBA00012856"/>
    </source>
</evidence>
<evidence type="ECO:0000256" key="1">
    <source>
        <dbReference type="ARBA" id="ARBA00004903"/>
    </source>
</evidence>
<dbReference type="GO" id="GO:0004146">
    <property type="term" value="F:dihydrofolate reductase activity"/>
    <property type="evidence" value="ECO:0007669"/>
    <property type="project" value="UniProtKB-EC"/>
</dbReference>
<dbReference type="GO" id="GO:0046452">
    <property type="term" value="P:dihydrofolate metabolic process"/>
    <property type="evidence" value="ECO:0007669"/>
    <property type="project" value="TreeGrafter"/>
</dbReference>
<evidence type="ECO:0000256" key="8">
    <source>
        <dbReference type="PIRNR" id="PIRNR000194"/>
    </source>
</evidence>
<dbReference type="PROSITE" id="PS00075">
    <property type="entry name" value="DHFR_1"/>
    <property type="match status" value="1"/>
</dbReference>
<dbReference type="Proteomes" id="UP000236000">
    <property type="component" value="Unassembled WGS sequence"/>
</dbReference>
<evidence type="ECO:0000256" key="5">
    <source>
        <dbReference type="ARBA" id="ARBA00022857"/>
    </source>
</evidence>
<name>A0A2N8HBT4_9BACT</name>
<evidence type="ECO:0000256" key="9">
    <source>
        <dbReference type="RuleBase" id="RU004474"/>
    </source>
</evidence>
<evidence type="ECO:0000256" key="4">
    <source>
        <dbReference type="ARBA" id="ARBA00022563"/>
    </source>
</evidence>
<dbReference type="InterPro" id="IPR012259">
    <property type="entry name" value="DHFR"/>
</dbReference>
<dbReference type="Pfam" id="PF00186">
    <property type="entry name" value="DHFR_1"/>
    <property type="match status" value="1"/>
</dbReference>
<dbReference type="OrthoDB" id="9804315at2"/>
<comment type="function">
    <text evidence="7 8">Key enzyme in folate metabolism. Catalyzes an essential reaction for de novo glycine and purine synthesis, and for DNA precursor synthesis.</text>
</comment>
<proteinExistence type="inferred from homology"/>
<evidence type="ECO:0000256" key="2">
    <source>
        <dbReference type="ARBA" id="ARBA00009539"/>
    </source>
</evidence>
<reference evidence="11 12" key="1">
    <citation type="journal article" date="2017" name="BMC Genomics">
        <title>Genome sequencing of 39 Akkermansia muciniphila isolates reveals its population structure, genomic and functional diverisity, and global distribution in mammalian gut microbiotas.</title>
        <authorList>
            <person name="Guo X."/>
            <person name="Li S."/>
            <person name="Zhang J."/>
            <person name="Wu F."/>
            <person name="Li X."/>
            <person name="Wu D."/>
            <person name="Zhang M."/>
            <person name="Ou Z."/>
            <person name="Jie Z."/>
            <person name="Yan Q."/>
            <person name="Li P."/>
            <person name="Yi J."/>
            <person name="Peng Y."/>
        </authorList>
    </citation>
    <scope>NUCLEOTIDE SEQUENCE [LARGE SCALE GENOMIC DNA]</scope>
    <source>
        <strain evidence="11 12">GP24</strain>
    </source>
</reference>
<dbReference type="PANTHER" id="PTHR48069:SF3">
    <property type="entry name" value="DIHYDROFOLATE REDUCTASE"/>
    <property type="match status" value="1"/>
</dbReference>
<dbReference type="GO" id="GO:0050661">
    <property type="term" value="F:NADP binding"/>
    <property type="evidence" value="ECO:0007669"/>
    <property type="project" value="InterPro"/>
</dbReference>
<dbReference type="Gene3D" id="3.40.430.10">
    <property type="entry name" value="Dihydrofolate Reductase, subunit A"/>
    <property type="match status" value="1"/>
</dbReference>
<dbReference type="UniPathway" id="UPA00077">
    <property type="reaction ID" value="UER00158"/>
</dbReference>
<evidence type="ECO:0000313" key="12">
    <source>
        <dbReference type="Proteomes" id="UP000236000"/>
    </source>
</evidence>
<dbReference type="PRINTS" id="PR00070">
    <property type="entry name" value="DHFR"/>
</dbReference>
<sequence length="156" mass="17805">MSQPVTYTGVVAMAPGRGIGYRGALPWRLPDDLKIFKRITTGHPVLMGRKTYESIGKPLPDRQNIVLTRDPAWTAQGVQVIHSVEELEQLELMDPEVMVIGGAEIFSLMMPFMSRMWVSKVKDEYPADTFLPPFEDKLEHASLKERFEGFDLYLYE</sequence>
<dbReference type="EC" id="1.5.1.3" evidence="3 8"/>
<evidence type="ECO:0000256" key="6">
    <source>
        <dbReference type="ARBA" id="ARBA00023002"/>
    </source>
</evidence>
<comment type="catalytic activity">
    <reaction evidence="8">
        <text>(6S)-5,6,7,8-tetrahydrofolate + NADP(+) = 7,8-dihydrofolate + NADPH + H(+)</text>
        <dbReference type="Rhea" id="RHEA:15009"/>
        <dbReference type="ChEBI" id="CHEBI:15378"/>
        <dbReference type="ChEBI" id="CHEBI:57451"/>
        <dbReference type="ChEBI" id="CHEBI:57453"/>
        <dbReference type="ChEBI" id="CHEBI:57783"/>
        <dbReference type="ChEBI" id="CHEBI:58349"/>
        <dbReference type="EC" id="1.5.1.3"/>
    </reaction>
</comment>
<dbReference type="SUPFAM" id="SSF53597">
    <property type="entry name" value="Dihydrofolate reductase-like"/>
    <property type="match status" value="1"/>
</dbReference>
<organism evidence="11 12">
    <name type="scientific">Akkermansia muciniphila</name>
    <dbReference type="NCBI Taxonomy" id="239935"/>
    <lineage>
        <taxon>Bacteria</taxon>
        <taxon>Pseudomonadati</taxon>
        <taxon>Verrucomicrobiota</taxon>
        <taxon>Verrucomicrobiia</taxon>
        <taxon>Verrucomicrobiales</taxon>
        <taxon>Akkermansiaceae</taxon>
        <taxon>Akkermansia</taxon>
    </lineage>
</organism>
<keyword evidence="4 8" id="KW-0554">One-carbon metabolism</keyword>
<keyword evidence="6 8" id="KW-0560">Oxidoreductase</keyword>
<dbReference type="InterPro" id="IPR024072">
    <property type="entry name" value="DHFR-like_dom_sf"/>
</dbReference>
<evidence type="ECO:0000313" key="11">
    <source>
        <dbReference type="EMBL" id="PNC17312.1"/>
    </source>
</evidence>
<dbReference type="GO" id="GO:0046654">
    <property type="term" value="P:tetrahydrofolate biosynthetic process"/>
    <property type="evidence" value="ECO:0007669"/>
    <property type="project" value="UniProtKB-UniPathway"/>
</dbReference>